<keyword evidence="1" id="KW-1133">Transmembrane helix</keyword>
<gene>
    <name evidence="2" type="ORF">BDQ12DRAFT_122932</name>
</gene>
<sequence>MIPANITYFNRYSTHLVFLFFGVSRVFGGPGWSAGYWFLKDRHVVVRFLGSRVWGNFYPVLTSWDRCSRVDSRKPIYDKQNEEHNDDTAATANALPSDGKTPICSSVTLPSYTIIPWFQILFSFSSISFWHCIKRLARACFFPSIHHHDRLYQRFLIIHHPPPIVARIITVR</sequence>
<evidence type="ECO:0000313" key="3">
    <source>
        <dbReference type="Proteomes" id="UP000308652"/>
    </source>
</evidence>
<name>A0A5C3M1Y4_9AGAR</name>
<evidence type="ECO:0000313" key="2">
    <source>
        <dbReference type="EMBL" id="TFK38148.1"/>
    </source>
</evidence>
<reference evidence="2 3" key="1">
    <citation type="journal article" date="2019" name="Nat. Ecol. Evol.">
        <title>Megaphylogeny resolves global patterns of mushroom evolution.</title>
        <authorList>
            <person name="Varga T."/>
            <person name="Krizsan K."/>
            <person name="Foldi C."/>
            <person name="Dima B."/>
            <person name="Sanchez-Garcia M."/>
            <person name="Sanchez-Ramirez S."/>
            <person name="Szollosi G.J."/>
            <person name="Szarkandi J.G."/>
            <person name="Papp V."/>
            <person name="Albert L."/>
            <person name="Andreopoulos W."/>
            <person name="Angelini C."/>
            <person name="Antonin V."/>
            <person name="Barry K.W."/>
            <person name="Bougher N.L."/>
            <person name="Buchanan P."/>
            <person name="Buyck B."/>
            <person name="Bense V."/>
            <person name="Catcheside P."/>
            <person name="Chovatia M."/>
            <person name="Cooper J."/>
            <person name="Damon W."/>
            <person name="Desjardin D."/>
            <person name="Finy P."/>
            <person name="Geml J."/>
            <person name="Haridas S."/>
            <person name="Hughes K."/>
            <person name="Justo A."/>
            <person name="Karasinski D."/>
            <person name="Kautmanova I."/>
            <person name="Kiss B."/>
            <person name="Kocsube S."/>
            <person name="Kotiranta H."/>
            <person name="LaButti K.M."/>
            <person name="Lechner B.E."/>
            <person name="Liimatainen K."/>
            <person name="Lipzen A."/>
            <person name="Lukacs Z."/>
            <person name="Mihaltcheva S."/>
            <person name="Morgado L.N."/>
            <person name="Niskanen T."/>
            <person name="Noordeloos M.E."/>
            <person name="Ohm R.A."/>
            <person name="Ortiz-Santana B."/>
            <person name="Ovrebo C."/>
            <person name="Racz N."/>
            <person name="Riley R."/>
            <person name="Savchenko A."/>
            <person name="Shiryaev A."/>
            <person name="Soop K."/>
            <person name="Spirin V."/>
            <person name="Szebenyi C."/>
            <person name="Tomsovsky M."/>
            <person name="Tulloss R.E."/>
            <person name="Uehling J."/>
            <person name="Grigoriev I.V."/>
            <person name="Vagvolgyi C."/>
            <person name="Papp T."/>
            <person name="Martin F.M."/>
            <person name="Miettinen O."/>
            <person name="Hibbett D.S."/>
            <person name="Nagy L.G."/>
        </authorList>
    </citation>
    <scope>NUCLEOTIDE SEQUENCE [LARGE SCALE GENOMIC DNA]</scope>
    <source>
        <strain evidence="2 3">CBS 166.37</strain>
    </source>
</reference>
<dbReference type="EMBL" id="ML213604">
    <property type="protein sequence ID" value="TFK38148.1"/>
    <property type="molecule type" value="Genomic_DNA"/>
</dbReference>
<keyword evidence="1" id="KW-0812">Transmembrane</keyword>
<proteinExistence type="predicted"/>
<dbReference type="Proteomes" id="UP000308652">
    <property type="component" value="Unassembled WGS sequence"/>
</dbReference>
<dbReference type="AlphaFoldDB" id="A0A5C3M1Y4"/>
<protein>
    <submittedName>
        <fullName evidence="2">Uncharacterized protein</fullName>
    </submittedName>
</protein>
<feature type="transmembrane region" description="Helical" evidence="1">
    <location>
        <begin position="16"/>
        <end position="39"/>
    </location>
</feature>
<accession>A0A5C3M1Y4</accession>
<feature type="transmembrane region" description="Helical" evidence="1">
    <location>
        <begin position="114"/>
        <end position="133"/>
    </location>
</feature>
<evidence type="ECO:0000256" key="1">
    <source>
        <dbReference type="SAM" id="Phobius"/>
    </source>
</evidence>
<keyword evidence="1" id="KW-0472">Membrane</keyword>
<organism evidence="2 3">
    <name type="scientific">Crucibulum laeve</name>
    <dbReference type="NCBI Taxonomy" id="68775"/>
    <lineage>
        <taxon>Eukaryota</taxon>
        <taxon>Fungi</taxon>
        <taxon>Dikarya</taxon>
        <taxon>Basidiomycota</taxon>
        <taxon>Agaricomycotina</taxon>
        <taxon>Agaricomycetes</taxon>
        <taxon>Agaricomycetidae</taxon>
        <taxon>Agaricales</taxon>
        <taxon>Agaricineae</taxon>
        <taxon>Nidulariaceae</taxon>
        <taxon>Crucibulum</taxon>
    </lineage>
</organism>
<keyword evidence="3" id="KW-1185">Reference proteome</keyword>